<dbReference type="Pfam" id="PF00185">
    <property type="entry name" value="OTCace"/>
    <property type="match status" value="1"/>
</dbReference>
<evidence type="ECO:0000259" key="8">
    <source>
        <dbReference type="Pfam" id="PF00185"/>
    </source>
</evidence>
<name>A0ABR3GRG3_9PEZI</name>
<dbReference type="NCBIfam" id="TIGR00658">
    <property type="entry name" value="orni_carb_tr"/>
    <property type="match status" value="1"/>
</dbReference>
<dbReference type="PANTHER" id="PTHR45753:SF3">
    <property type="entry name" value="ORNITHINE TRANSCARBAMYLASE, MITOCHONDRIAL"/>
    <property type="match status" value="1"/>
</dbReference>
<dbReference type="PANTHER" id="PTHR45753">
    <property type="entry name" value="ORNITHINE CARBAMOYLTRANSFERASE, MITOCHONDRIAL"/>
    <property type="match status" value="1"/>
</dbReference>
<reference evidence="10 11" key="1">
    <citation type="submission" date="2024-02" db="EMBL/GenBank/DDBJ databases">
        <title>Discinaceae phylogenomics.</title>
        <authorList>
            <person name="Dirks A.C."/>
            <person name="James T.Y."/>
        </authorList>
    </citation>
    <scope>NUCLEOTIDE SEQUENCE [LARGE SCALE GENOMIC DNA]</scope>
    <source>
        <strain evidence="10 11">ACD0624</strain>
    </source>
</reference>
<dbReference type="SUPFAM" id="SSF53671">
    <property type="entry name" value="Aspartate/ornithine carbamoyltransferase"/>
    <property type="match status" value="1"/>
</dbReference>
<dbReference type="NCBIfam" id="NF001986">
    <property type="entry name" value="PRK00779.1"/>
    <property type="match status" value="1"/>
</dbReference>
<evidence type="ECO:0000256" key="7">
    <source>
        <dbReference type="RuleBase" id="RU003634"/>
    </source>
</evidence>
<dbReference type="InterPro" id="IPR006131">
    <property type="entry name" value="Asp_carbamoyltransf_Asp/Orn-bd"/>
</dbReference>
<comment type="pathway">
    <text evidence="5">Amino-acid biosynthesis.</text>
</comment>
<dbReference type="Pfam" id="PF02729">
    <property type="entry name" value="OTCace_N"/>
    <property type="match status" value="1"/>
</dbReference>
<organism evidence="10 11">
    <name type="scientific">Discina gigas</name>
    <dbReference type="NCBI Taxonomy" id="1032678"/>
    <lineage>
        <taxon>Eukaryota</taxon>
        <taxon>Fungi</taxon>
        <taxon>Dikarya</taxon>
        <taxon>Ascomycota</taxon>
        <taxon>Pezizomycotina</taxon>
        <taxon>Pezizomycetes</taxon>
        <taxon>Pezizales</taxon>
        <taxon>Discinaceae</taxon>
        <taxon>Discina</taxon>
    </lineage>
</organism>
<dbReference type="EMBL" id="JBBBZM010000021">
    <property type="protein sequence ID" value="KAL0638521.1"/>
    <property type="molecule type" value="Genomic_DNA"/>
</dbReference>
<dbReference type="Gene3D" id="3.40.50.1370">
    <property type="entry name" value="Aspartate/ornithine carbamoyltransferase"/>
    <property type="match status" value="2"/>
</dbReference>
<sequence length="360" mass="38717">MASPSALRLSKLVAIARSRSTYRNPPAAKPARYFQTNSTTPTSASLRHFLSIADLSATELSTLVRQASKAKNVVKSGNIPAPLQGSLTGKTVAMLFSKRSTRTRVSTEAAVVHLGGHPMFLGKDDIQLGVNESLYDTSKVISSMASCLVARVGSHSEIVELARNSSVPVINALSDAFHPLQAVTDILTISENFPNKKGLKIAWVGDANNVLYDLAIACGKSGINLSIATPSVYPVSPDMIELARHAGDQTGAVIKTTHEPEMAVKGANIIVTDTWISMGQESEKALRLKQFQGFQVSSELAARGGADTDWKFMHCLPRKPEEVTDEVFYSPRSLVFSEAENRLYAAIAVLEAFVVKGGIF</sequence>
<evidence type="ECO:0000256" key="5">
    <source>
        <dbReference type="ARBA" id="ARBA00029440"/>
    </source>
</evidence>
<evidence type="ECO:0000256" key="1">
    <source>
        <dbReference type="ARBA" id="ARBA00007805"/>
    </source>
</evidence>
<dbReference type="InterPro" id="IPR006132">
    <property type="entry name" value="Asp/Orn_carbamoyltranf_P-bd"/>
</dbReference>
<dbReference type="InterPro" id="IPR002292">
    <property type="entry name" value="Orn/put_carbamltrans"/>
</dbReference>
<evidence type="ECO:0000256" key="3">
    <source>
        <dbReference type="ARBA" id="ARBA00021536"/>
    </source>
</evidence>
<evidence type="ECO:0000256" key="2">
    <source>
        <dbReference type="ARBA" id="ARBA00013007"/>
    </source>
</evidence>
<accession>A0ABR3GRG3</accession>
<dbReference type="GO" id="GO:0004585">
    <property type="term" value="F:ornithine carbamoyltransferase activity"/>
    <property type="evidence" value="ECO:0007669"/>
    <property type="project" value="UniProtKB-EC"/>
</dbReference>
<proteinExistence type="inferred from homology"/>
<dbReference type="InterPro" id="IPR036901">
    <property type="entry name" value="Asp/Orn_carbamoylTrfase_sf"/>
</dbReference>
<comment type="similarity">
    <text evidence="1">Belongs to the aspartate/ornithine carbamoyltransferase superfamily. OTCase family.</text>
</comment>
<evidence type="ECO:0000313" key="11">
    <source>
        <dbReference type="Proteomes" id="UP001447188"/>
    </source>
</evidence>
<keyword evidence="11" id="KW-1185">Reference proteome</keyword>
<feature type="domain" description="Aspartate/ornithine carbamoyltransferase Asp/Orn-binding" evidence="8">
    <location>
        <begin position="197"/>
        <end position="351"/>
    </location>
</feature>
<evidence type="ECO:0000313" key="10">
    <source>
        <dbReference type="EMBL" id="KAL0638521.1"/>
    </source>
</evidence>
<evidence type="ECO:0000256" key="6">
    <source>
        <dbReference type="ARBA" id="ARBA00033269"/>
    </source>
</evidence>
<keyword evidence="4 7" id="KW-0808">Transferase</keyword>
<dbReference type="PRINTS" id="PR00102">
    <property type="entry name" value="OTCASE"/>
</dbReference>
<dbReference type="PROSITE" id="PS00097">
    <property type="entry name" value="CARBAMOYLTRANSFERASE"/>
    <property type="match status" value="1"/>
</dbReference>
<dbReference type="Proteomes" id="UP001447188">
    <property type="component" value="Unassembled WGS sequence"/>
</dbReference>
<dbReference type="EC" id="2.1.3.3" evidence="2"/>
<protein>
    <recommendedName>
        <fullName evidence="3">Ornithine carbamoyltransferase, mitochondrial</fullName>
        <ecNumber evidence="2">2.1.3.3</ecNumber>
    </recommendedName>
    <alternativeName>
        <fullName evidence="6">Ornithine transcarbamylase</fullName>
    </alternativeName>
</protein>
<evidence type="ECO:0000256" key="4">
    <source>
        <dbReference type="ARBA" id="ARBA00022679"/>
    </source>
</evidence>
<feature type="domain" description="Aspartate/ornithine carbamoyltransferase carbamoyl-P binding" evidence="9">
    <location>
        <begin position="47"/>
        <end position="191"/>
    </location>
</feature>
<gene>
    <name evidence="10" type="primary">ARG3</name>
    <name evidence="10" type="ORF">Q9L58_002457</name>
</gene>
<comment type="caution">
    <text evidence="10">The sequence shown here is derived from an EMBL/GenBank/DDBJ whole genome shotgun (WGS) entry which is preliminary data.</text>
</comment>
<dbReference type="PRINTS" id="PR00100">
    <property type="entry name" value="AOTCASE"/>
</dbReference>
<evidence type="ECO:0000259" key="9">
    <source>
        <dbReference type="Pfam" id="PF02729"/>
    </source>
</evidence>
<dbReference type="InterPro" id="IPR006130">
    <property type="entry name" value="Asp/Orn_carbamoylTrfase"/>
</dbReference>